<dbReference type="OrthoDB" id="9801717at2"/>
<dbReference type="RefSeq" id="WP_057905250.1">
    <property type="nucleotide sequence ID" value="NZ_AZDA01000093.1"/>
</dbReference>
<dbReference type="PANTHER" id="PTHR30349:SF77">
    <property type="entry name" value="TYROSINE RECOMBINASE XERC"/>
    <property type="match status" value="1"/>
</dbReference>
<evidence type="ECO:0000256" key="8">
    <source>
        <dbReference type="ARBA" id="ARBA00023172"/>
    </source>
</evidence>
<dbReference type="Proteomes" id="UP000051461">
    <property type="component" value="Unassembled WGS sequence"/>
</dbReference>
<feature type="active site" evidence="10">
    <location>
        <position position="173"/>
    </location>
</feature>
<keyword evidence="7 10" id="KW-0238">DNA-binding</keyword>
<feature type="active site" evidence="10">
    <location>
        <position position="272"/>
    </location>
</feature>
<dbReference type="GO" id="GO:0007059">
    <property type="term" value="P:chromosome segregation"/>
    <property type="evidence" value="ECO:0007669"/>
    <property type="project" value="UniProtKB-UniRule"/>
</dbReference>
<dbReference type="InterPro" id="IPR023009">
    <property type="entry name" value="Tyrosine_recombinase_XerC/XerD"/>
</dbReference>
<dbReference type="Gene3D" id="1.10.150.130">
    <property type="match status" value="1"/>
</dbReference>
<dbReference type="NCBIfam" id="NF001399">
    <property type="entry name" value="PRK00283.1"/>
    <property type="match status" value="1"/>
</dbReference>
<evidence type="ECO:0000256" key="1">
    <source>
        <dbReference type="ARBA" id="ARBA00004496"/>
    </source>
</evidence>
<dbReference type="PANTHER" id="PTHR30349">
    <property type="entry name" value="PHAGE INTEGRASE-RELATED"/>
    <property type="match status" value="1"/>
</dbReference>
<evidence type="ECO:0000313" key="15">
    <source>
        <dbReference type="Proteomes" id="UP000051461"/>
    </source>
</evidence>
<dbReference type="GO" id="GO:0006313">
    <property type="term" value="P:DNA transposition"/>
    <property type="evidence" value="ECO:0007669"/>
    <property type="project" value="UniProtKB-UniRule"/>
</dbReference>
<dbReference type="GO" id="GO:0005737">
    <property type="term" value="C:cytoplasm"/>
    <property type="evidence" value="ECO:0007669"/>
    <property type="project" value="UniProtKB-SubCell"/>
</dbReference>
<keyword evidence="8 10" id="KW-0233">DNA recombination</keyword>
<dbReference type="SUPFAM" id="SSF56349">
    <property type="entry name" value="DNA breaking-rejoining enzymes"/>
    <property type="match status" value="1"/>
</dbReference>
<keyword evidence="6 10" id="KW-0229">DNA integration</keyword>
<dbReference type="Gene3D" id="1.10.443.10">
    <property type="entry name" value="Intergrase catalytic core"/>
    <property type="match status" value="1"/>
</dbReference>
<evidence type="ECO:0000256" key="3">
    <source>
        <dbReference type="ARBA" id="ARBA00022490"/>
    </source>
</evidence>
<evidence type="ECO:0000256" key="2">
    <source>
        <dbReference type="ARBA" id="ARBA00006657"/>
    </source>
</evidence>
<feature type="active site" evidence="10">
    <location>
        <position position="246"/>
    </location>
</feature>
<evidence type="ECO:0000256" key="10">
    <source>
        <dbReference type="HAMAP-Rule" id="MF_01808"/>
    </source>
</evidence>
<evidence type="ECO:0000256" key="6">
    <source>
        <dbReference type="ARBA" id="ARBA00022908"/>
    </source>
</evidence>
<evidence type="ECO:0000256" key="9">
    <source>
        <dbReference type="ARBA" id="ARBA00023306"/>
    </source>
</evidence>
<keyword evidence="3 10" id="KW-0963">Cytoplasm</keyword>
<dbReference type="InterPro" id="IPR010998">
    <property type="entry name" value="Integrase_recombinase_N"/>
</dbReference>
<feature type="domain" description="Core-binding (CB)" evidence="13">
    <location>
        <begin position="1"/>
        <end position="88"/>
    </location>
</feature>
<dbReference type="NCBIfam" id="NF040815">
    <property type="entry name" value="recomb_XerA_Arch"/>
    <property type="match status" value="1"/>
</dbReference>
<gene>
    <name evidence="10" type="primary">xerC</name>
    <name evidence="14" type="ORF">FC07_GL000841</name>
</gene>
<dbReference type="InterPro" id="IPR011010">
    <property type="entry name" value="DNA_brk_join_enz"/>
</dbReference>
<comment type="subunit">
    <text evidence="10">Forms a cyclic heterotetrameric complex composed of two molecules of XerC and two molecules of XerD.</text>
</comment>
<comment type="caution">
    <text evidence="14">The sequence shown here is derived from an EMBL/GenBank/DDBJ whole genome shotgun (WGS) entry which is preliminary data.</text>
</comment>
<keyword evidence="5 10" id="KW-0159">Chromosome partition</keyword>
<dbReference type="AlphaFoldDB" id="A0A0R1GPC8"/>
<dbReference type="InterPro" id="IPR050090">
    <property type="entry name" value="Tyrosine_recombinase_XerCD"/>
</dbReference>
<dbReference type="GO" id="GO:0003677">
    <property type="term" value="F:DNA binding"/>
    <property type="evidence" value="ECO:0007669"/>
    <property type="project" value="UniProtKB-UniRule"/>
</dbReference>
<feature type="active site" description="O-(3'-phospho-DNA)-tyrosine intermediate" evidence="10">
    <location>
        <position position="281"/>
    </location>
</feature>
<sequence length="310" mass="35635">MLENDWIDLFIQYLSVERRYSDQTVKAYHSDILAFVTFLKQNGGITSFKKVELLDVKTYLSALYEARYQRTTVSRKISSLRSFYNYLVKNEFVAVNPFATIQLRNAKKHLPDFFYGKELATLFEATQGDAPLTLRNAAILEILFDTGIRVSELTNLTMPAIDFGLDMMLIHGKGNKDRYVPFGQYATEALQRYFVGCRTPLMTKYAQTHDYVFVNQRGHQLTTTGVEYILNQLIKKSSLTSKIHPHKLRHSFATALLNNGADLRSVQELLGHSSLSTTQIYTHVTTQHLQADYRKYFPRATTEKSEVNDK</sequence>
<feature type="domain" description="Tyr recombinase" evidence="12">
    <location>
        <begin position="109"/>
        <end position="294"/>
    </location>
</feature>
<comment type="subcellular location">
    <subcellularLocation>
        <location evidence="1 10">Cytoplasm</location>
    </subcellularLocation>
</comment>
<dbReference type="PATRIC" id="fig|1423726.3.peg.864"/>
<keyword evidence="9 10" id="KW-0131">Cell cycle</keyword>
<protein>
    <recommendedName>
        <fullName evidence="10 11">Tyrosine recombinase XerC</fullName>
    </recommendedName>
</protein>
<accession>A0A0R1GPC8</accession>
<keyword evidence="4 10" id="KW-0132">Cell division</keyword>
<dbReference type="EMBL" id="AZDA01000093">
    <property type="protein sequence ID" value="KRK34275.1"/>
    <property type="molecule type" value="Genomic_DNA"/>
</dbReference>
<dbReference type="InterPro" id="IPR004107">
    <property type="entry name" value="Integrase_SAM-like_N"/>
</dbReference>
<reference evidence="14 15" key="1">
    <citation type="journal article" date="2015" name="Genome Announc.">
        <title>Expanding the biotechnology potential of lactobacilli through comparative genomics of 213 strains and associated genera.</title>
        <authorList>
            <person name="Sun Z."/>
            <person name="Harris H.M."/>
            <person name="McCann A."/>
            <person name="Guo C."/>
            <person name="Argimon S."/>
            <person name="Zhang W."/>
            <person name="Yang X."/>
            <person name="Jeffery I.B."/>
            <person name="Cooney J.C."/>
            <person name="Kagawa T.F."/>
            <person name="Liu W."/>
            <person name="Song Y."/>
            <person name="Salvetti E."/>
            <person name="Wrobel A."/>
            <person name="Rasinkangas P."/>
            <person name="Parkhill J."/>
            <person name="Rea M.C."/>
            <person name="O'Sullivan O."/>
            <person name="Ritari J."/>
            <person name="Douillard F.P."/>
            <person name="Paul Ross R."/>
            <person name="Yang R."/>
            <person name="Briner A.E."/>
            <person name="Felis G.E."/>
            <person name="de Vos W.M."/>
            <person name="Barrangou R."/>
            <person name="Klaenhammer T.R."/>
            <person name="Caufield P.W."/>
            <person name="Cui Y."/>
            <person name="Zhang H."/>
            <person name="O'Toole P.W."/>
        </authorList>
    </citation>
    <scope>NUCLEOTIDE SEQUENCE [LARGE SCALE GENOMIC DNA]</scope>
    <source>
        <strain evidence="14 15">DSM 20003</strain>
    </source>
</reference>
<dbReference type="InterPro" id="IPR044068">
    <property type="entry name" value="CB"/>
</dbReference>
<dbReference type="Pfam" id="PF00589">
    <property type="entry name" value="Phage_integrase"/>
    <property type="match status" value="1"/>
</dbReference>
<dbReference type="InterPro" id="IPR013762">
    <property type="entry name" value="Integrase-like_cat_sf"/>
</dbReference>
<evidence type="ECO:0000259" key="13">
    <source>
        <dbReference type="PROSITE" id="PS51900"/>
    </source>
</evidence>
<dbReference type="InterPro" id="IPR011931">
    <property type="entry name" value="Recomb_XerC"/>
</dbReference>
<evidence type="ECO:0000256" key="7">
    <source>
        <dbReference type="ARBA" id="ARBA00023125"/>
    </source>
</evidence>
<dbReference type="InterPro" id="IPR002104">
    <property type="entry name" value="Integrase_catalytic"/>
</dbReference>
<evidence type="ECO:0000259" key="12">
    <source>
        <dbReference type="PROSITE" id="PS51898"/>
    </source>
</evidence>
<feature type="active site" evidence="10">
    <location>
        <position position="149"/>
    </location>
</feature>
<dbReference type="STRING" id="1423726.FC07_GL000841"/>
<comment type="similarity">
    <text evidence="2 10">Belongs to the 'phage' integrase family. XerC subfamily.</text>
</comment>
<feature type="active site" evidence="10">
    <location>
        <position position="249"/>
    </location>
</feature>
<keyword evidence="15" id="KW-1185">Reference proteome</keyword>
<dbReference type="PROSITE" id="PS51900">
    <property type="entry name" value="CB"/>
    <property type="match status" value="1"/>
</dbReference>
<dbReference type="GO" id="GO:0051301">
    <property type="term" value="P:cell division"/>
    <property type="evidence" value="ECO:0007669"/>
    <property type="project" value="UniProtKB-UniRule"/>
</dbReference>
<organism evidence="14 15">
    <name type="scientific">Loigolactobacillus bifermentans DSM 20003</name>
    <dbReference type="NCBI Taxonomy" id="1423726"/>
    <lineage>
        <taxon>Bacteria</taxon>
        <taxon>Bacillati</taxon>
        <taxon>Bacillota</taxon>
        <taxon>Bacilli</taxon>
        <taxon>Lactobacillales</taxon>
        <taxon>Lactobacillaceae</taxon>
        <taxon>Loigolactobacillus</taxon>
    </lineage>
</organism>
<dbReference type="CDD" id="cd00798">
    <property type="entry name" value="INT_XerDC_C"/>
    <property type="match status" value="1"/>
</dbReference>
<dbReference type="HAMAP" id="MF_01808">
    <property type="entry name" value="Recomb_XerC_XerD"/>
    <property type="match status" value="1"/>
</dbReference>
<name>A0A0R1GPC8_9LACO</name>
<dbReference type="NCBIfam" id="TIGR02224">
    <property type="entry name" value="recomb_XerC"/>
    <property type="match status" value="1"/>
</dbReference>
<evidence type="ECO:0000313" key="14">
    <source>
        <dbReference type="EMBL" id="KRK34275.1"/>
    </source>
</evidence>
<evidence type="ECO:0000256" key="11">
    <source>
        <dbReference type="NCBIfam" id="TIGR02224"/>
    </source>
</evidence>
<evidence type="ECO:0000256" key="5">
    <source>
        <dbReference type="ARBA" id="ARBA00022829"/>
    </source>
</evidence>
<proteinExistence type="inferred from homology"/>
<comment type="function">
    <text evidence="10">Site-specific tyrosine recombinase, which acts by catalyzing the cutting and rejoining of the recombining DNA molecules. The XerC-XerD complex is essential to convert dimers of the bacterial chromosome into monomers to permit their segregation at cell division. It also contributes to the segregational stability of plasmids.</text>
</comment>
<dbReference type="GO" id="GO:0009037">
    <property type="term" value="F:tyrosine-based site-specific recombinase activity"/>
    <property type="evidence" value="ECO:0007669"/>
    <property type="project" value="UniProtKB-UniRule"/>
</dbReference>
<dbReference type="Pfam" id="PF02899">
    <property type="entry name" value="Phage_int_SAM_1"/>
    <property type="match status" value="1"/>
</dbReference>
<dbReference type="PROSITE" id="PS51898">
    <property type="entry name" value="TYR_RECOMBINASE"/>
    <property type="match status" value="1"/>
</dbReference>
<evidence type="ECO:0000256" key="4">
    <source>
        <dbReference type="ARBA" id="ARBA00022618"/>
    </source>
</evidence>